<evidence type="ECO:0000259" key="3">
    <source>
        <dbReference type="Pfam" id="PF03358"/>
    </source>
</evidence>
<keyword evidence="5" id="KW-1185">Reference proteome</keyword>
<comment type="caution">
    <text evidence="4">The sequence shown here is derived from an EMBL/GenBank/DDBJ whole genome shotgun (WGS) entry which is preliminary data.</text>
</comment>
<evidence type="ECO:0000256" key="1">
    <source>
        <dbReference type="ARBA" id="ARBA00022630"/>
    </source>
</evidence>
<dbReference type="InterPro" id="IPR029039">
    <property type="entry name" value="Flavoprotein-like_sf"/>
</dbReference>
<keyword evidence="1" id="KW-0285">Flavoprotein</keyword>
<dbReference type="PANTHER" id="PTHR43278">
    <property type="entry name" value="NAD(P)H-DEPENDENT FMN-CONTAINING OXIDOREDUCTASE YWQN-RELATED"/>
    <property type="match status" value="1"/>
</dbReference>
<sequence length="185" mass="21245">MKIGVIYGGTRVTGNTETLTERVIQGLPVEKIYLKDYHIKPINDERHSQGGFKEVTDDYKAIIDRVLDCDILLFATPIYWFSMSGTMKLFIDRWSQTLKDERYTDFKKVMAVKKAYVIAVGGDNPLLKGLPLIQQFQYIFDFIGISFEGYVLGKGNKPAEILQDEQALRNASQIQRTLEREIKLK</sequence>
<organism evidence="4 5">
    <name type="scientific">Oceanobacillus kapialis</name>
    <dbReference type="NCBI Taxonomy" id="481353"/>
    <lineage>
        <taxon>Bacteria</taxon>
        <taxon>Bacillati</taxon>
        <taxon>Bacillota</taxon>
        <taxon>Bacilli</taxon>
        <taxon>Bacillales</taxon>
        <taxon>Bacillaceae</taxon>
        <taxon>Oceanobacillus</taxon>
    </lineage>
</organism>
<proteinExistence type="predicted"/>
<dbReference type="Gene3D" id="3.40.50.360">
    <property type="match status" value="1"/>
</dbReference>
<reference evidence="5" key="1">
    <citation type="journal article" date="2019" name="Int. J. Syst. Evol. Microbiol.">
        <title>The Global Catalogue of Microorganisms (GCM) 10K type strain sequencing project: providing services to taxonomists for standard genome sequencing and annotation.</title>
        <authorList>
            <consortium name="The Broad Institute Genomics Platform"/>
            <consortium name="The Broad Institute Genome Sequencing Center for Infectious Disease"/>
            <person name="Wu L."/>
            <person name="Ma J."/>
        </authorList>
    </citation>
    <scope>NUCLEOTIDE SEQUENCE [LARGE SCALE GENOMIC DNA]</scope>
    <source>
        <strain evidence="5">TISTR 1858</strain>
    </source>
</reference>
<protein>
    <submittedName>
        <fullName evidence="4">Flavodoxin family protein</fullName>
    </submittedName>
</protein>
<keyword evidence="2" id="KW-0288">FMN</keyword>
<dbReference type="SUPFAM" id="SSF52218">
    <property type="entry name" value="Flavoproteins"/>
    <property type="match status" value="1"/>
</dbReference>
<evidence type="ECO:0000256" key="2">
    <source>
        <dbReference type="ARBA" id="ARBA00022643"/>
    </source>
</evidence>
<dbReference type="EMBL" id="JBHUMX010000036">
    <property type="protein sequence ID" value="MFD2629515.1"/>
    <property type="molecule type" value="Genomic_DNA"/>
</dbReference>
<evidence type="ECO:0000313" key="5">
    <source>
        <dbReference type="Proteomes" id="UP001597451"/>
    </source>
</evidence>
<accession>A0ABW5Q1U3</accession>
<dbReference type="Proteomes" id="UP001597451">
    <property type="component" value="Unassembled WGS sequence"/>
</dbReference>
<evidence type="ECO:0000313" key="4">
    <source>
        <dbReference type="EMBL" id="MFD2629515.1"/>
    </source>
</evidence>
<dbReference type="RefSeq" id="WP_379562307.1">
    <property type="nucleotide sequence ID" value="NZ_JBHUMX010000036.1"/>
</dbReference>
<gene>
    <name evidence="4" type="ORF">ACFSUN_12055</name>
</gene>
<dbReference type="Pfam" id="PF03358">
    <property type="entry name" value="FMN_red"/>
    <property type="match status" value="1"/>
</dbReference>
<feature type="domain" description="NADPH-dependent FMN reductase-like" evidence="3">
    <location>
        <begin position="1"/>
        <end position="123"/>
    </location>
</feature>
<dbReference type="InterPro" id="IPR005025">
    <property type="entry name" value="FMN_Rdtase-like_dom"/>
</dbReference>
<dbReference type="InterPro" id="IPR051796">
    <property type="entry name" value="ISF_SsuE-like"/>
</dbReference>
<name>A0ABW5Q1U3_9BACI</name>
<dbReference type="PANTHER" id="PTHR43278:SF4">
    <property type="entry name" value="NAD(P)H-DEPENDENT FMN-CONTAINING OXIDOREDUCTASE YWQN-RELATED"/>
    <property type="match status" value="1"/>
</dbReference>